<keyword evidence="2" id="KW-0812">Transmembrane</keyword>
<protein>
    <recommendedName>
        <fullName evidence="6">Transmembrane protein</fullName>
    </recommendedName>
</protein>
<evidence type="ECO:0000256" key="1">
    <source>
        <dbReference type="SAM" id="Coils"/>
    </source>
</evidence>
<gene>
    <name evidence="4" type="ORF">PSON_ATCC_30995.1.T0850109</name>
</gene>
<keyword evidence="2" id="KW-1133">Transmembrane helix</keyword>
<dbReference type="Proteomes" id="UP000692954">
    <property type="component" value="Unassembled WGS sequence"/>
</dbReference>
<feature type="transmembrane region" description="Helical" evidence="2">
    <location>
        <begin position="2429"/>
        <end position="2450"/>
    </location>
</feature>
<feature type="transmembrane region" description="Helical" evidence="2">
    <location>
        <begin position="2374"/>
        <end position="2394"/>
    </location>
</feature>
<keyword evidence="1" id="KW-0175">Coiled coil</keyword>
<feature type="transmembrane region" description="Helical" evidence="2">
    <location>
        <begin position="2290"/>
        <end position="2310"/>
    </location>
</feature>
<organism evidence="4 5">
    <name type="scientific">Paramecium sonneborni</name>
    <dbReference type="NCBI Taxonomy" id="65129"/>
    <lineage>
        <taxon>Eukaryota</taxon>
        <taxon>Sar</taxon>
        <taxon>Alveolata</taxon>
        <taxon>Ciliophora</taxon>
        <taxon>Intramacronucleata</taxon>
        <taxon>Oligohymenophorea</taxon>
        <taxon>Peniculida</taxon>
        <taxon>Parameciidae</taxon>
        <taxon>Paramecium</taxon>
    </lineage>
</organism>
<reference evidence="4" key="1">
    <citation type="submission" date="2021-01" db="EMBL/GenBank/DDBJ databases">
        <authorList>
            <consortium name="Genoscope - CEA"/>
            <person name="William W."/>
        </authorList>
    </citation>
    <scope>NUCLEOTIDE SEQUENCE</scope>
</reference>
<name>A0A8S1PT10_9CILI</name>
<feature type="transmembrane region" description="Helical" evidence="2">
    <location>
        <begin position="2489"/>
        <end position="2515"/>
    </location>
</feature>
<feature type="signal peptide" evidence="3">
    <location>
        <begin position="1"/>
        <end position="18"/>
    </location>
</feature>
<feature type="transmembrane region" description="Helical" evidence="2">
    <location>
        <begin position="2568"/>
        <end position="2587"/>
    </location>
</feature>
<dbReference type="PANTHER" id="PTHR11319:SF35">
    <property type="entry name" value="OUTER MEMBRANE PROTEIN PMPC-RELATED"/>
    <property type="match status" value="1"/>
</dbReference>
<feature type="transmembrane region" description="Helical" evidence="2">
    <location>
        <begin position="2540"/>
        <end position="2556"/>
    </location>
</feature>
<feature type="transmembrane region" description="Helical" evidence="2">
    <location>
        <begin position="2345"/>
        <end position="2367"/>
    </location>
</feature>
<feature type="transmembrane region" description="Helical" evidence="2">
    <location>
        <begin position="2240"/>
        <end position="2263"/>
    </location>
</feature>
<proteinExistence type="predicted"/>
<dbReference type="EMBL" id="CAJJDN010000085">
    <property type="protein sequence ID" value="CAD8105803.1"/>
    <property type="molecule type" value="Genomic_DNA"/>
</dbReference>
<dbReference type="OrthoDB" id="303470at2759"/>
<feature type="chain" id="PRO_5035937281" description="Transmembrane protein" evidence="3">
    <location>
        <begin position="19"/>
        <end position="2871"/>
    </location>
</feature>
<accession>A0A8S1PT10</accession>
<comment type="caution">
    <text evidence="4">The sequence shown here is derived from an EMBL/GenBank/DDBJ whole genome shotgun (WGS) entry which is preliminary data.</text>
</comment>
<evidence type="ECO:0000313" key="5">
    <source>
        <dbReference type="Proteomes" id="UP000692954"/>
    </source>
</evidence>
<keyword evidence="5" id="KW-1185">Reference proteome</keyword>
<feature type="coiled-coil region" evidence="1">
    <location>
        <begin position="2639"/>
        <end position="2806"/>
    </location>
</feature>
<dbReference type="PANTHER" id="PTHR11319">
    <property type="entry name" value="G PROTEIN-COUPLED RECEPTOR-RELATED"/>
    <property type="match status" value="1"/>
</dbReference>
<keyword evidence="3" id="KW-0732">Signal</keyword>
<sequence>MYRILFIILSTNFCIVLNEIKDSYKNNCVDDECTLCRAHYFVFELPQDNDILGLKSGQKICVECPFQQFMEDLENLYCGDCLDNSQTWNIKRVCSYDYKTYSTYNSVYHKKDRLSKELFYVVEFYQANKPEKIQYTTINCKGCDHFCKEKSQDCFLVPQEFQYDTNNMYFSCKEGYSYNQQRQMCEPCPQNCYSCYLNTCLICNNGFSKIITRESLSSLKTSTSCIPCFEKCTNCYFGKNGINLNVLPWDQYNNIDGLYTKDLQENQGPFFDLLFNKYGIAQRCEQCESTSQLTYIPSLNRRSCVQCGTKCRRCEYYSFWLNQRPSRNPLWIVEPQNKLETQELLESQFVLRCRECSNYLQIFNAIGTKCTDCSIIHCVLCHKTEIQKQSKIPFSTLSVDFEPQQLEDGFMEKCVLCEDGYYLTENGLCLIFDNQNKPKEGCLSFERSFDTQNCRKCQQDYILYQNQTNQVWVCKKGCGEILQDPNCESCIQQKDYYRCQICKVGYYVDSVTKKCKSCSADDYCLKCYTLTLNVVHHPEYYDSYYDEDSKDNIIYGPFCYQCIPEDKVENKDENIENSNNYKIGPFLNEDLRKCEKGGKKCKDFLAKGNKGFCDQCIKDKIRSSSEDGNDCIDCPDATIGCRVRNQNEINQLNRFYNPSFENQIYSTLAFKCDGDDQLHLITEFGRCIKSDITKERKYIIDVIADCSINQQEDKLLWKINNLYQNQKNDNLSIDKSLSKNATIILETKSYKNDDSKQDILNVTKLYQELNFNISNKIIINLNFKSDFKSCYFQKDTYFTTDIKKQVLSAQSIELNIQVENNERINWYVQSNIYFEYFSKITITGINIQPAVDCDLFPQIKKLFQPFSLQFILNDGLIINLQNITIYNYAASKFYSDKNLYTTPYSQMSILKKKFTPFYFIFTNTYDLFFNNVVIQSLNYLILQDTNIKQRLFEFLYDQNMTFPYFNFNINNVRFFDLGFEEQAIFDLKQCNVIKKAQINIKINIQSVSFNDVYFVNGAGFLSTTVKNSLNGFIQIKNLIVNNTRFNHSIGIVNFNNMEKITVFQFNILNSFVNHTNLFHITNIEIANSSVKNTQFSSKGRMIQTQHELQSNPLIGPNQLSLKLQIESIKFEQVICSTPQCLISITKIKNVYDIPINITIKNIEIFQINTQGFDVKIMNATTSAAIKIEKSYSVFVQDFLSVENSNLSILYVDQVWKSKFQNIHCHQVKNVFIKNNYCLFIDNPYKSVRLFNVKLQNLNAQDNSFIGISSWNNLIYNTTTKDYEELIKLEQILVQYCTVTTTQPGIPSSAIIIQSTQSQILQLSYMQFLSNKHFMKIPGSLSPSNPTFLLQSSLGKLELMNSKWLFNSVEGYAATLYLEAGIQNIRNVIMANNNDQLSQLNSDKDLNTEGGHLMILSYQAIVDNCTFQNSTAKQGGSIYIRALKEGQILIKNTSFKVSRTLLNSSFDSKGGCLYVDSRASQLNMTIIQSNFEDCVSRQEGGAIYILSLQSQQQLFIQDSSFSNCLSLSGTILKLTYDMNQNQTQQTKMVNINIEANQENYENFFSQLGEIQETEKYLFLTRTSAIEQDYGEIILVNVKSQGLIYQGFLSIKNPSLIKLSQIIIQNQILSFNPSIEIIEPIQNKVIIDTVKFANISSISLENIKCLPKTKELICLILQIRVDFSYIQIRPSLMMIDMITPQTFLTLKSILINKIFCTECIHGLVQIVRVSNIALQQSVLIDQCRCTDTLTSYYGCFTITTESYFKIQKTQDLLYNFTIKSNLTKEAIIKYTGILPSIELFQIYQQNQRILENQQNQRILENQENQQNQRILENQEEYFQYVVPNPSYLSHILIKQLFIQNNTCMHGCGLSIYELTTNLTNAYCTQNYASGRGGCIYFESQIQQRINMAQSNCFYNKASIGGCITLQGVYINNLTRAGNQITRNNATMFGNNINTSPQQMAILVDQIKQTIIQLENGIEFVASPIIMQSGYKLSTYKNQSIQIQYLDEEQLEMKYQYPATLTYFTDTFDNNTIQQQNCEIYPISNSSSIIKKYTTQFDNVIQGFQLSDISICFNPNLNKNINLTLLSSHIKQPVYVDEYPYSFKEYQKKQYFVIIKFQPLHCRLGEYYIELRQMCVVCPKNYYSLKQNTSCFRIDESKMKNTTGFHIYLYEGFWRPDPYNDQVESCIKKMDKCIGGFNVGNQLCTTGSIGALCENCDIHSIIWEDSYFLNWHSECQKCDTCTIYLVDPLVIITQIIIILILAYIALKSQEKNILYFLDKILKLRAKKSFIQRFPFVLMILINHLQFLSFLRFLNLEDKNFNTFIAFNSMAMPAFSLKIHLQCISEDNLYYVILYSLSIILGGSLCIFFIFKLRNKNIFSFFNFIILVFIYIQPGYLIELINLINYRKISGTKYNYSNISYQFDDNYNWRYNLILLILIGVVLAPIIFCVYIYFKFVPTKYKNLKVLNRIGIIYSNYSKKAFIIQFIFRQIKLLTFILLSMNETLFFLIPIFCLSLIMFSQQSLFGSNKQYPYKWQLINKLDEISNNLIILSYVISALFNQKDIGFTNLPKIIILFVFNLFFFIYFFIQLYRQKVSLFLEENYVKEKLKKKHNLRKKFKSIYENWKILQQPIRYDVYLNNILYENQKIALQNEQAEIQNKQAVIQNKQAEVKNKQADIQNKQAVIQNKQAVIQNKQAEIQNKQAVIQNQQAVIQNQQAIIENQQAVIQNKQAVIQNQQAVIQNQQAIIENQQARIENQQAVIQNQQAIIENQQARIENQQAVIQNQQAIIENQQAAIQNQQAIIENEQAIIQNQQAIIENQQAIIENQQAVIQNKQTIIENEQAIIQNQQAIIENEQAIIENKQAIIENQKRIQL</sequence>
<evidence type="ECO:0000256" key="3">
    <source>
        <dbReference type="SAM" id="SignalP"/>
    </source>
</evidence>
<evidence type="ECO:0000313" key="4">
    <source>
        <dbReference type="EMBL" id="CAD8105803.1"/>
    </source>
</evidence>
<evidence type="ECO:0000256" key="2">
    <source>
        <dbReference type="SAM" id="Phobius"/>
    </source>
</evidence>
<evidence type="ECO:0008006" key="6">
    <source>
        <dbReference type="Google" id="ProtNLM"/>
    </source>
</evidence>
<keyword evidence="2" id="KW-0472">Membrane</keyword>